<feature type="compositionally biased region" description="Low complexity" evidence="1">
    <location>
        <begin position="111"/>
        <end position="134"/>
    </location>
</feature>
<dbReference type="SUPFAM" id="SSF55797">
    <property type="entry name" value="PR-1-like"/>
    <property type="match status" value="1"/>
</dbReference>
<keyword evidence="2" id="KW-0732">Signal</keyword>
<dbReference type="OrthoDB" id="68195at2"/>
<reference evidence="4 5" key="1">
    <citation type="submission" date="2019-07" db="EMBL/GenBank/DDBJ databases">
        <title>New species of Amycolatopsis and Streptomyces.</title>
        <authorList>
            <person name="Duangmal K."/>
            <person name="Teo W.F.A."/>
            <person name="Lipun K."/>
        </authorList>
    </citation>
    <scope>NUCLEOTIDE SEQUENCE [LARGE SCALE GENOMIC DNA]</scope>
    <source>
        <strain evidence="4 5">TISTR 2346</strain>
    </source>
</reference>
<organism evidence="4 5">
    <name type="scientific">Streptomyces phyllanthi</name>
    <dbReference type="NCBI Taxonomy" id="1803180"/>
    <lineage>
        <taxon>Bacteria</taxon>
        <taxon>Bacillati</taxon>
        <taxon>Actinomycetota</taxon>
        <taxon>Actinomycetes</taxon>
        <taxon>Kitasatosporales</taxon>
        <taxon>Streptomycetaceae</taxon>
        <taxon>Streptomyces</taxon>
    </lineage>
</organism>
<feature type="domain" description="SCP" evidence="3">
    <location>
        <begin position="135"/>
        <end position="251"/>
    </location>
</feature>
<dbReference type="PANTHER" id="PTHR31157">
    <property type="entry name" value="SCP DOMAIN-CONTAINING PROTEIN"/>
    <property type="match status" value="1"/>
</dbReference>
<sequence>MSKHRRTTHYRKIAIAAVALTAVGVPSVAMACGDRQYDWRDESQHRWNRDASHDHWWDETTSSPKPTPTASESRSTASSAPTASTKAPSTKAPSTKKAAKKKATKKKAAKKAATQTPSAKPSPSTAPTASAATTSVTKAVVDLVNSERGKAGCAPVTVDAVLTKAAQKHSEDMADHRTMSHSGSDGSSAGERLTRAGYAWSTYGENVAYGYTTAKSVMAGWMSSPGHKRNILNCAFKEIGIGLAQPGNYWTQDFATAR</sequence>
<dbReference type="Pfam" id="PF00188">
    <property type="entry name" value="CAP"/>
    <property type="match status" value="1"/>
</dbReference>
<dbReference type="InterPro" id="IPR014044">
    <property type="entry name" value="CAP_dom"/>
</dbReference>
<feature type="signal peptide" evidence="2">
    <location>
        <begin position="1"/>
        <end position="31"/>
    </location>
</feature>
<name>A0A5N8VTW0_9ACTN</name>
<dbReference type="InterPro" id="IPR035940">
    <property type="entry name" value="CAP_sf"/>
</dbReference>
<dbReference type="CDD" id="cd05379">
    <property type="entry name" value="CAP_bacterial"/>
    <property type="match status" value="1"/>
</dbReference>
<evidence type="ECO:0000256" key="1">
    <source>
        <dbReference type="SAM" id="MobiDB-lite"/>
    </source>
</evidence>
<feature type="compositionally biased region" description="Basic residues" evidence="1">
    <location>
        <begin position="97"/>
        <end position="110"/>
    </location>
</feature>
<proteinExistence type="predicted"/>
<accession>A0A5N8VTW0</accession>
<feature type="chain" id="PRO_5025029666" evidence="2">
    <location>
        <begin position="32"/>
        <end position="258"/>
    </location>
</feature>
<dbReference type="SMART" id="SM00198">
    <property type="entry name" value="SCP"/>
    <property type="match status" value="1"/>
</dbReference>
<evidence type="ECO:0000313" key="5">
    <source>
        <dbReference type="Proteomes" id="UP000326979"/>
    </source>
</evidence>
<dbReference type="PROSITE" id="PS51257">
    <property type="entry name" value="PROKAR_LIPOPROTEIN"/>
    <property type="match status" value="1"/>
</dbReference>
<evidence type="ECO:0000259" key="3">
    <source>
        <dbReference type="SMART" id="SM00198"/>
    </source>
</evidence>
<evidence type="ECO:0000313" key="4">
    <source>
        <dbReference type="EMBL" id="MPY38670.1"/>
    </source>
</evidence>
<evidence type="ECO:0000256" key="2">
    <source>
        <dbReference type="SAM" id="SignalP"/>
    </source>
</evidence>
<feature type="compositionally biased region" description="Low complexity" evidence="1">
    <location>
        <begin position="60"/>
        <end position="96"/>
    </location>
</feature>
<gene>
    <name evidence="4" type="ORF">FNH04_01445</name>
</gene>
<dbReference type="RefSeq" id="WP_152779559.1">
    <property type="nucleotide sequence ID" value="NZ_BAABEQ010000015.1"/>
</dbReference>
<protein>
    <submittedName>
        <fullName evidence="4">CAP domain-containing protein</fullName>
    </submittedName>
</protein>
<dbReference type="AlphaFoldDB" id="A0A5N8VTW0"/>
<comment type="caution">
    <text evidence="4">The sequence shown here is derived from an EMBL/GenBank/DDBJ whole genome shotgun (WGS) entry which is preliminary data.</text>
</comment>
<dbReference type="Gene3D" id="3.40.33.10">
    <property type="entry name" value="CAP"/>
    <property type="match status" value="1"/>
</dbReference>
<dbReference type="Proteomes" id="UP000326979">
    <property type="component" value="Unassembled WGS sequence"/>
</dbReference>
<feature type="region of interest" description="Disordered" evidence="1">
    <location>
        <begin position="55"/>
        <end position="134"/>
    </location>
</feature>
<feature type="region of interest" description="Disordered" evidence="1">
    <location>
        <begin position="170"/>
        <end position="190"/>
    </location>
</feature>
<keyword evidence="5" id="KW-1185">Reference proteome</keyword>
<dbReference type="EMBL" id="VJZE01000004">
    <property type="protein sequence ID" value="MPY38670.1"/>
    <property type="molecule type" value="Genomic_DNA"/>
</dbReference>
<dbReference type="PANTHER" id="PTHR31157:SF1">
    <property type="entry name" value="SCP DOMAIN-CONTAINING PROTEIN"/>
    <property type="match status" value="1"/>
</dbReference>